<gene>
    <name evidence="2" type="primary">Necator_chrI.g1547</name>
    <name evidence="2" type="ORF">RB195_005421</name>
</gene>
<dbReference type="EMBL" id="JAVFWL010000001">
    <property type="protein sequence ID" value="KAK6727730.1"/>
    <property type="molecule type" value="Genomic_DNA"/>
</dbReference>
<name>A0ABR1BQT0_NECAM</name>
<keyword evidence="1" id="KW-1133">Transmembrane helix</keyword>
<dbReference type="Proteomes" id="UP001303046">
    <property type="component" value="Unassembled WGS sequence"/>
</dbReference>
<accession>A0ABR1BQT0</accession>
<evidence type="ECO:0000313" key="2">
    <source>
        <dbReference type="EMBL" id="KAK6727730.1"/>
    </source>
</evidence>
<reference evidence="2 3" key="1">
    <citation type="submission" date="2023-08" db="EMBL/GenBank/DDBJ databases">
        <title>A Necator americanus chromosomal reference genome.</title>
        <authorList>
            <person name="Ilik V."/>
            <person name="Petrzelkova K.J."/>
            <person name="Pardy F."/>
            <person name="Fuh T."/>
            <person name="Niatou-Singa F.S."/>
            <person name="Gouil Q."/>
            <person name="Baker L."/>
            <person name="Ritchie M.E."/>
            <person name="Jex A.R."/>
            <person name="Gazzola D."/>
            <person name="Li H."/>
            <person name="Toshio Fujiwara R."/>
            <person name="Zhan B."/>
            <person name="Aroian R.V."/>
            <person name="Pafco B."/>
            <person name="Schwarz E.M."/>
        </authorList>
    </citation>
    <scope>NUCLEOTIDE SEQUENCE [LARGE SCALE GENOMIC DNA]</scope>
    <source>
        <strain evidence="2 3">Aroian</strain>
        <tissue evidence="2">Whole animal</tissue>
    </source>
</reference>
<feature type="transmembrane region" description="Helical" evidence="1">
    <location>
        <begin position="20"/>
        <end position="42"/>
    </location>
</feature>
<proteinExistence type="predicted"/>
<organism evidence="2 3">
    <name type="scientific">Necator americanus</name>
    <name type="common">Human hookworm</name>
    <dbReference type="NCBI Taxonomy" id="51031"/>
    <lineage>
        <taxon>Eukaryota</taxon>
        <taxon>Metazoa</taxon>
        <taxon>Ecdysozoa</taxon>
        <taxon>Nematoda</taxon>
        <taxon>Chromadorea</taxon>
        <taxon>Rhabditida</taxon>
        <taxon>Rhabditina</taxon>
        <taxon>Rhabditomorpha</taxon>
        <taxon>Strongyloidea</taxon>
        <taxon>Ancylostomatidae</taxon>
        <taxon>Bunostominae</taxon>
        <taxon>Necator</taxon>
    </lineage>
</organism>
<keyword evidence="1" id="KW-0812">Transmembrane</keyword>
<evidence type="ECO:0000313" key="3">
    <source>
        <dbReference type="Proteomes" id="UP001303046"/>
    </source>
</evidence>
<protein>
    <submittedName>
        <fullName evidence="2">Uncharacterized protein</fullName>
    </submittedName>
</protein>
<evidence type="ECO:0000256" key="1">
    <source>
        <dbReference type="SAM" id="Phobius"/>
    </source>
</evidence>
<keyword evidence="3" id="KW-1185">Reference proteome</keyword>
<sequence>MVFASGAAVGIKSTVRKNLLVVLFFFGVVSNCNKLVIIYHCMSSHFQIVTRNVRKSELSEYNTTFSWNCKKPLKVAEKPIKVKEGCRYQCSVFYVFAISNYSRS</sequence>
<comment type="caution">
    <text evidence="2">The sequence shown here is derived from an EMBL/GenBank/DDBJ whole genome shotgun (WGS) entry which is preliminary data.</text>
</comment>
<keyword evidence="1" id="KW-0472">Membrane</keyword>